<reference evidence="15 16" key="1">
    <citation type="submission" date="2019-09" db="EMBL/GenBank/DDBJ databases">
        <title>YIM 132180 draft genome.</title>
        <authorList>
            <person name="Zhang K."/>
        </authorList>
    </citation>
    <scope>NUCLEOTIDE SEQUENCE [LARGE SCALE GENOMIC DNA]</scope>
    <source>
        <strain evidence="15 16">YIM 132180</strain>
    </source>
</reference>
<proteinExistence type="inferred from homology"/>
<organism evidence="15 16">
    <name type="scientific">Plantimonas leprariae</name>
    <dbReference type="NCBI Taxonomy" id="2615207"/>
    <lineage>
        <taxon>Bacteria</taxon>
        <taxon>Pseudomonadati</taxon>
        <taxon>Pseudomonadota</taxon>
        <taxon>Alphaproteobacteria</taxon>
        <taxon>Hyphomicrobiales</taxon>
        <taxon>Aurantimonadaceae</taxon>
        <taxon>Plantimonas</taxon>
    </lineage>
</organism>
<comment type="function">
    <text evidence="10 12">Specifically methylates the N3 position of the uracil ring of uridine 1498 (m3U1498) in 16S rRNA. Acts on the fully assembled 30S ribosomal subunit.</text>
</comment>
<evidence type="ECO:0000256" key="1">
    <source>
        <dbReference type="ARBA" id="ARBA00004496"/>
    </source>
</evidence>
<evidence type="ECO:0000256" key="7">
    <source>
        <dbReference type="ARBA" id="ARBA00022603"/>
    </source>
</evidence>
<evidence type="ECO:0000259" key="13">
    <source>
        <dbReference type="Pfam" id="PF04452"/>
    </source>
</evidence>
<evidence type="ECO:0000256" key="12">
    <source>
        <dbReference type="PIRNR" id="PIRNR015601"/>
    </source>
</evidence>
<evidence type="ECO:0000259" key="14">
    <source>
        <dbReference type="Pfam" id="PF20260"/>
    </source>
</evidence>
<dbReference type="InterPro" id="IPR046887">
    <property type="entry name" value="RsmE_PUA-like"/>
</dbReference>
<dbReference type="CDD" id="cd18084">
    <property type="entry name" value="RsmE-like"/>
    <property type="match status" value="1"/>
</dbReference>
<evidence type="ECO:0000256" key="3">
    <source>
        <dbReference type="ARBA" id="ARBA00012328"/>
    </source>
</evidence>
<dbReference type="Pfam" id="PF04452">
    <property type="entry name" value="Methyltrans_RNA"/>
    <property type="match status" value="1"/>
</dbReference>
<evidence type="ECO:0000256" key="4">
    <source>
        <dbReference type="ARBA" id="ARBA00013673"/>
    </source>
</evidence>
<dbReference type="GO" id="GO:0070475">
    <property type="term" value="P:rRNA base methylation"/>
    <property type="evidence" value="ECO:0007669"/>
    <property type="project" value="TreeGrafter"/>
</dbReference>
<keyword evidence="9 12" id="KW-0949">S-adenosyl-L-methionine</keyword>
<protein>
    <recommendedName>
        <fullName evidence="4 12">Ribosomal RNA small subunit methyltransferase E</fullName>
        <ecNumber evidence="3 12">2.1.1.193</ecNumber>
    </recommendedName>
</protein>
<evidence type="ECO:0000256" key="11">
    <source>
        <dbReference type="ARBA" id="ARBA00047944"/>
    </source>
</evidence>
<evidence type="ECO:0000256" key="5">
    <source>
        <dbReference type="ARBA" id="ARBA00022490"/>
    </source>
</evidence>
<dbReference type="InterPro" id="IPR029026">
    <property type="entry name" value="tRNA_m1G_MTases_N"/>
</dbReference>
<dbReference type="SUPFAM" id="SSF88697">
    <property type="entry name" value="PUA domain-like"/>
    <property type="match status" value="1"/>
</dbReference>
<dbReference type="InterPro" id="IPR015947">
    <property type="entry name" value="PUA-like_sf"/>
</dbReference>
<evidence type="ECO:0000313" key="15">
    <source>
        <dbReference type="EMBL" id="KAB0675816.1"/>
    </source>
</evidence>
<dbReference type="EC" id="2.1.1.193" evidence="3 12"/>
<dbReference type="PANTHER" id="PTHR30027:SF3">
    <property type="entry name" value="16S RRNA (URACIL(1498)-N(3))-METHYLTRANSFERASE"/>
    <property type="match status" value="1"/>
</dbReference>
<comment type="similarity">
    <text evidence="2 12">Belongs to the RNA methyltransferase RsmE family.</text>
</comment>
<keyword evidence="7 12" id="KW-0489">Methyltransferase</keyword>
<evidence type="ECO:0000256" key="10">
    <source>
        <dbReference type="ARBA" id="ARBA00025699"/>
    </source>
</evidence>
<keyword evidence="6 12" id="KW-0698">rRNA processing</keyword>
<comment type="caution">
    <text evidence="15">The sequence shown here is derived from an EMBL/GenBank/DDBJ whole genome shotgun (WGS) entry which is preliminary data.</text>
</comment>
<dbReference type="Gene3D" id="3.40.1280.10">
    <property type="match status" value="1"/>
</dbReference>
<dbReference type="GO" id="GO:0005737">
    <property type="term" value="C:cytoplasm"/>
    <property type="evidence" value="ECO:0007669"/>
    <property type="project" value="UniProtKB-SubCell"/>
</dbReference>
<sequence length="255" mass="28368">MPDHDFKSPRLFVEADLAEGAAVEATPAQANYLLNVMRLGEADTVLLFNGRDGEWRAVLKRPAKKRLAFRPATRTREQPEPSDLQYFFAPLKHARLDYMVQKAVEMGAGLLQPVLTQHTQVTRINDDRLRANAIEAAEQCGILGLPDCREAIRLDALLDSFPAGRRLVFCDEREDAASPIELLHREARGPLALLIGPEGGFSAKERELLRSRDFVVPISLGPRILRADTAAVAALAVIQAAVGDWLPHDRWQHKD</sequence>
<dbReference type="PIRSF" id="PIRSF015601">
    <property type="entry name" value="MTase_slr0722"/>
    <property type="match status" value="1"/>
</dbReference>
<gene>
    <name evidence="15" type="ORF">F6X38_22690</name>
</gene>
<comment type="subcellular location">
    <subcellularLocation>
        <location evidence="1 12">Cytoplasm</location>
    </subcellularLocation>
</comment>
<dbReference type="PANTHER" id="PTHR30027">
    <property type="entry name" value="RIBOSOMAL RNA SMALL SUBUNIT METHYLTRANSFERASE E"/>
    <property type="match status" value="1"/>
</dbReference>
<dbReference type="InterPro" id="IPR029028">
    <property type="entry name" value="Alpha/beta_knot_MTases"/>
</dbReference>
<keyword evidence="16" id="KW-1185">Reference proteome</keyword>
<keyword evidence="5 12" id="KW-0963">Cytoplasm</keyword>
<dbReference type="RefSeq" id="WP_150973927.1">
    <property type="nucleotide sequence ID" value="NZ_VZDO01000029.1"/>
</dbReference>
<evidence type="ECO:0000256" key="6">
    <source>
        <dbReference type="ARBA" id="ARBA00022552"/>
    </source>
</evidence>
<feature type="domain" description="Ribosomal RNA small subunit methyltransferase E PUA-like" evidence="14">
    <location>
        <begin position="27"/>
        <end position="69"/>
    </location>
</feature>
<evidence type="ECO:0000313" key="16">
    <source>
        <dbReference type="Proteomes" id="UP000432089"/>
    </source>
</evidence>
<evidence type="ECO:0000256" key="8">
    <source>
        <dbReference type="ARBA" id="ARBA00022679"/>
    </source>
</evidence>
<dbReference type="EMBL" id="VZDO01000029">
    <property type="protein sequence ID" value="KAB0675816.1"/>
    <property type="molecule type" value="Genomic_DNA"/>
</dbReference>
<dbReference type="Gene3D" id="2.40.240.20">
    <property type="entry name" value="Hypothetical PUA domain-like, domain 1"/>
    <property type="match status" value="1"/>
</dbReference>
<accession>A0A7V7PK30</accession>
<dbReference type="InterPro" id="IPR006700">
    <property type="entry name" value="RsmE"/>
</dbReference>
<feature type="domain" description="Ribosomal RNA small subunit methyltransferase E methyltransferase" evidence="13">
    <location>
        <begin position="79"/>
        <end position="239"/>
    </location>
</feature>
<evidence type="ECO:0000256" key="9">
    <source>
        <dbReference type="ARBA" id="ARBA00022691"/>
    </source>
</evidence>
<dbReference type="AlphaFoldDB" id="A0A7V7PK30"/>
<keyword evidence="8 12" id="KW-0808">Transferase</keyword>
<name>A0A7V7PK30_9HYPH</name>
<dbReference type="NCBIfam" id="NF008696">
    <property type="entry name" value="PRK11713.3-5"/>
    <property type="match status" value="1"/>
</dbReference>
<dbReference type="Pfam" id="PF20260">
    <property type="entry name" value="PUA_4"/>
    <property type="match status" value="1"/>
</dbReference>
<dbReference type="Proteomes" id="UP000432089">
    <property type="component" value="Unassembled WGS sequence"/>
</dbReference>
<dbReference type="GO" id="GO:0070042">
    <property type="term" value="F:rRNA (uridine-N3-)-methyltransferase activity"/>
    <property type="evidence" value="ECO:0007669"/>
    <property type="project" value="TreeGrafter"/>
</dbReference>
<evidence type="ECO:0000256" key="2">
    <source>
        <dbReference type="ARBA" id="ARBA00005528"/>
    </source>
</evidence>
<comment type="catalytic activity">
    <reaction evidence="11 12">
        <text>uridine(1498) in 16S rRNA + S-adenosyl-L-methionine = N(3)-methyluridine(1498) in 16S rRNA + S-adenosyl-L-homocysteine + H(+)</text>
        <dbReference type="Rhea" id="RHEA:42920"/>
        <dbReference type="Rhea" id="RHEA-COMP:10283"/>
        <dbReference type="Rhea" id="RHEA-COMP:10284"/>
        <dbReference type="ChEBI" id="CHEBI:15378"/>
        <dbReference type="ChEBI" id="CHEBI:57856"/>
        <dbReference type="ChEBI" id="CHEBI:59789"/>
        <dbReference type="ChEBI" id="CHEBI:65315"/>
        <dbReference type="ChEBI" id="CHEBI:74502"/>
        <dbReference type="EC" id="2.1.1.193"/>
    </reaction>
</comment>
<dbReference type="SUPFAM" id="SSF75217">
    <property type="entry name" value="alpha/beta knot"/>
    <property type="match status" value="1"/>
</dbReference>
<dbReference type="NCBIfam" id="TIGR00046">
    <property type="entry name" value="RsmE family RNA methyltransferase"/>
    <property type="match status" value="1"/>
</dbReference>
<dbReference type="InterPro" id="IPR046886">
    <property type="entry name" value="RsmE_MTase_dom"/>
</dbReference>